<keyword evidence="4" id="KW-1185">Reference proteome</keyword>
<accession>A0A1E8FKX1</accession>
<dbReference type="STRING" id="1856405.BFC17_10485"/>
<dbReference type="RefSeq" id="WP_070174926.1">
    <property type="nucleotide sequence ID" value="NZ_BMJR01000004.1"/>
</dbReference>
<feature type="domain" description="Flagellar assembly protein T N-terminal" evidence="2">
    <location>
        <begin position="28"/>
        <end position="102"/>
    </location>
</feature>
<dbReference type="Gene3D" id="3.30.1660.40">
    <property type="entry name" value="FlgT, N-terminal domain"/>
    <property type="match status" value="1"/>
</dbReference>
<gene>
    <name evidence="3" type="ORF">BFC17_10485</name>
</gene>
<feature type="chain" id="PRO_5009214345" description="Flagellar assembly protein T N-terminal domain-containing protein" evidence="1">
    <location>
        <begin position="25"/>
        <end position="381"/>
    </location>
</feature>
<name>A0A1E8FKX1_9ALTE</name>
<evidence type="ECO:0000259" key="2">
    <source>
        <dbReference type="Pfam" id="PF16548"/>
    </source>
</evidence>
<reference evidence="3 4" key="1">
    <citation type="submission" date="2016-09" db="EMBL/GenBank/DDBJ databases">
        <title>Alteromonas lipolytica, a new species isolated from sea water.</title>
        <authorList>
            <person name="Wu Y.-H."/>
            <person name="Cheng H."/>
            <person name="Xu X.-W."/>
        </authorList>
    </citation>
    <scope>NUCLEOTIDE SEQUENCE [LARGE SCALE GENOMIC DNA]</scope>
    <source>
        <strain evidence="3 4">JW12</strain>
    </source>
</reference>
<dbReference type="Proteomes" id="UP000176037">
    <property type="component" value="Unassembled WGS sequence"/>
</dbReference>
<evidence type="ECO:0000313" key="4">
    <source>
        <dbReference type="Proteomes" id="UP000176037"/>
    </source>
</evidence>
<dbReference type="AlphaFoldDB" id="A0A1E8FKX1"/>
<organism evidence="3 4">
    <name type="scientific">Alteromonas lipolytica</name>
    <dbReference type="NCBI Taxonomy" id="1856405"/>
    <lineage>
        <taxon>Bacteria</taxon>
        <taxon>Pseudomonadati</taxon>
        <taxon>Pseudomonadota</taxon>
        <taxon>Gammaproteobacteria</taxon>
        <taxon>Alteromonadales</taxon>
        <taxon>Alteromonadaceae</taxon>
        <taxon>Alteromonas/Salinimonas group</taxon>
        <taxon>Alteromonas</taxon>
    </lineage>
</organism>
<proteinExistence type="predicted"/>
<dbReference type="InterPro" id="IPR038180">
    <property type="entry name" value="FlgT_N_sf"/>
</dbReference>
<keyword evidence="1" id="KW-0732">Signal</keyword>
<dbReference type="EMBL" id="MJIC01000004">
    <property type="protein sequence ID" value="OFI36083.1"/>
    <property type="molecule type" value="Genomic_DNA"/>
</dbReference>
<dbReference type="OrthoDB" id="1675514at2"/>
<protein>
    <recommendedName>
        <fullName evidence="2">Flagellar assembly protein T N-terminal domain-containing protein</fullName>
    </recommendedName>
</protein>
<dbReference type="Pfam" id="PF16548">
    <property type="entry name" value="FlgT_N"/>
    <property type="match status" value="1"/>
</dbReference>
<dbReference type="InterPro" id="IPR032370">
    <property type="entry name" value="FlgT_N"/>
</dbReference>
<sequence>MKKITLLKLIFLLYFCTTSLLCLAQENWVEVTGYADMSAGKPVARRQALVDAYRQAISEGGIIEIGSYSESSNFMMVTDVMKTQSHGFIKRYEVVSEGIDNNDAEIFAIKIKALVVTGLGDSDDEGLSAFINLIGKPKVLFLVMDPQGEGSSVSTSESYLAEAFAKVGYGVMTGDDLPATDEPTIELLEKARGGNGAAAASLGRQANVDIVLTGQLQVEMSSMSGGTDVTAQIGNVNLNVKSIIPGNAKIIDVQSAQDRFMSLQQGSALIARQKAIKSAAKRVADKMIRQIPEYLSKAPRTIKVTVGNLDFGKIDDFKALLAKTTGISAVDMINWSQQQTLFDVNAEFTGPKEQDLAKRLLKQYPGASIVALQNYAISIDL</sequence>
<evidence type="ECO:0000313" key="3">
    <source>
        <dbReference type="EMBL" id="OFI36083.1"/>
    </source>
</evidence>
<evidence type="ECO:0000256" key="1">
    <source>
        <dbReference type="SAM" id="SignalP"/>
    </source>
</evidence>
<feature type="signal peptide" evidence="1">
    <location>
        <begin position="1"/>
        <end position="24"/>
    </location>
</feature>
<comment type="caution">
    <text evidence="3">The sequence shown here is derived from an EMBL/GenBank/DDBJ whole genome shotgun (WGS) entry which is preliminary data.</text>
</comment>